<keyword evidence="3" id="KW-0597">Phosphoprotein</keyword>
<dbReference type="GO" id="GO:0005739">
    <property type="term" value="C:mitochondrion"/>
    <property type="evidence" value="ECO:0007669"/>
    <property type="project" value="UniProtKB-SubCell"/>
</dbReference>
<feature type="compositionally biased region" description="Polar residues" evidence="13">
    <location>
        <begin position="1799"/>
        <end position="1808"/>
    </location>
</feature>
<feature type="compositionally biased region" description="Basic and acidic residues" evidence="13">
    <location>
        <begin position="3627"/>
        <end position="3636"/>
    </location>
</feature>
<feature type="compositionally biased region" description="Basic and acidic residues" evidence="13">
    <location>
        <begin position="661"/>
        <end position="674"/>
    </location>
</feature>
<reference evidence="16" key="1">
    <citation type="journal article" date="2013" name="Science">
        <title>Comparative analysis of bat genomes provides insight into the evolution of flight and immunity.</title>
        <authorList>
            <person name="Zhang G."/>
            <person name="Cowled C."/>
            <person name="Shi Z."/>
            <person name="Huang Z."/>
            <person name="Bishop-Lilly K.A."/>
            <person name="Fang X."/>
            <person name="Wynne J.W."/>
            <person name="Xiong Z."/>
            <person name="Baker M.L."/>
            <person name="Zhao W."/>
            <person name="Tachedjian M."/>
            <person name="Zhu Y."/>
            <person name="Zhou P."/>
            <person name="Jiang X."/>
            <person name="Ng J."/>
            <person name="Yang L."/>
            <person name="Wu L."/>
            <person name="Xiao J."/>
            <person name="Feng Y."/>
            <person name="Chen Y."/>
            <person name="Sun X."/>
            <person name="Zhang Y."/>
            <person name="Marsh G.A."/>
            <person name="Crameri G."/>
            <person name="Broder C.C."/>
            <person name="Frey K.G."/>
            <person name="Wang L.F."/>
            <person name="Wang J."/>
        </authorList>
    </citation>
    <scope>NUCLEOTIDE SEQUENCE [LARGE SCALE GENOMIC DNA]</scope>
</reference>
<dbReference type="FunCoup" id="L5L4W3">
    <property type="interactions" value="2152"/>
</dbReference>
<feature type="region of interest" description="Disordered" evidence="13">
    <location>
        <begin position="661"/>
        <end position="684"/>
    </location>
</feature>
<feature type="region of interest" description="Disordered" evidence="13">
    <location>
        <begin position="134"/>
        <end position="156"/>
    </location>
</feature>
<dbReference type="eggNOG" id="ENOG502QQZT">
    <property type="taxonomic scope" value="Eukaryota"/>
</dbReference>
<organism evidence="15 16">
    <name type="scientific">Pteropus alecto</name>
    <name type="common">Black flying fox</name>
    <dbReference type="NCBI Taxonomy" id="9402"/>
    <lineage>
        <taxon>Eukaryota</taxon>
        <taxon>Metazoa</taxon>
        <taxon>Chordata</taxon>
        <taxon>Craniata</taxon>
        <taxon>Vertebrata</taxon>
        <taxon>Euteleostomi</taxon>
        <taxon>Mammalia</taxon>
        <taxon>Eutheria</taxon>
        <taxon>Laurasiatheria</taxon>
        <taxon>Chiroptera</taxon>
        <taxon>Yinpterochiroptera</taxon>
        <taxon>Pteropodoidea</taxon>
        <taxon>Pteropodidae</taxon>
        <taxon>Pteropodinae</taxon>
        <taxon>Pteropus</taxon>
    </lineage>
</organism>
<feature type="region of interest" description="Disordered" evidence="13">
    <location>
        <begin position="3489"/>
        <end position="3671"/>
    </location>
</feature>
<dbReference type="PANTHER" id="PTHR18887:SF2">
    <property type="entry name" value="GOLGIN SUBFAMILY B MEMBER 1"/>
    <property type="match status" value="1"/>
</dbReference>
<keyword evidence="12" id="KW-0175">Coiled coil</keyword>
<gene>
    <name evidence="15" type="ORF">PAL_GLEAN10006532</name>
</gene>
<dbReference type="InterPro" id="IPR026202">
    <property type="entry name" value="GOLGB1"/>
</dbReference>
<dbReference type="InterPro" id="IPR036028">
    <property type="entry name" value="SH3-like_dom_sf"/>
</dbReference>
<evidence type="ECO:0000256" key="4">
    <source>
        <dbReference type="ARBA" id="ARBA00022737"/>
    </source>
</evidence>
<feature type="coiled-coil region" evidence="12">
    <location>
        <begin position="1827"/>
        <end position="2436"/>
    </location>
</feature>
<dbReference type="InterPro" id="IPR003134">
    <property type="entry name" value="Hs1_Cortactin"/>
</dbReference>
<dbReference type="GO" id="GO:0044877">
    <property type="term" value="F:protein-containing complex binding"/>
    <property type="evidence" value="ECO:0007669"/>
    <property type="project" value="UniProtKB-ARBA"/>
</dbReference>
<evidence type="ECO:0000256" key="10">
    <source>
        <dbReference type="ARBA" id="ARBA00083918"/>
    </source>
</evidence>
<proteinExistence type="predicted"/>
<evidence type="ECO:0000256" key="2">
    <source>
        <dbReference type="ARBA" id="ARBA00022443"/>
    </source>
</evidence>
<protein>
    <recommendedName>
        <fullName evidence="8">Hematopoietic lineage cell-specific protein</fullName>
    </recommendedName>
    <alternativeName>
        <fullName evidence="10">Hematopoietic cell-specific LYN substrate 1</fullName>
    </alternativeName>
    <alternativeName>
        <fullName evidence="9">LckBP1</fullName>
    </alternativeName>
</protein>
<comment type="subcellular location">
    <subcellularLocation>
        <location evidence="1">Mitochondrion</location>
    </subcellularLocation>
</comment>
<keyword evidence="6" id="KW-0496">Mitochondrion</keyword>
<feature type="region of interest" description="Disordered" evidence="13">
    <location>
        <begin position="1787"/>
        <end position="1822"/>
    </location>
</feature>
<dbReference type="EMBL" id="KB030347">
    <property type="protein sequence ID" value="ELK18078.1"/>
    <property type="molecule type" value="Genomic_DNA"/>
</dbReference>
<evidence type="ECO:0000256" key="8">
    <source>
        <dbReference type="ARBA" id="ARBA00074098"/>
    </source>
</evidence>
<evidence type="ECO:0000259" key="14">
    <source>
        <dbReference type="PROSITE" id="PS50002"/>
    </source>
</evidence>
<dbReference type="Gene3D" id="2.30.30.40">
    <property type="entry name" value="SH3 Domains"/>
    <property type="match status" value="1"/>
</dbReference>
<evidence type="ECO:0000256" key="12">
    <source>
        <dbReference type="SAM" id="Coils"/>
    </source>
</evidence>
<comment type="function">
    <text evidence="7">Substrate of the antigen receptor-coupled tyrosine kinase. Plays a role in antigen receptor signaling for both clonal expansion and deletion in lymphoid cells. May also be involved in the regulation of gene expression.</text>
</comment>
<feature type="coiled-coil region" evidence="12">
    <location>
        <begin position="851"/>
        <end position="927"/>
    </location>
</feature>
<feature type="coiled-coil region" evidence="12">
    <location>
        <begin position="704"/>
        <end position="804"/>
    </location>
</feature>
<feature type="coiled-coil region" evidence="12">
    <location>
        <begin position="953"/>
        <end position="1047"/>
    </location>
</feature>
<evidence type="ECO:0000256" key="6">
    <source>
        <dbReference type="ARBA" id="ARBA00023128"/>
    </source>
</evidence>
<feature type="domain" description="SH3" evidence="14">
    <location>
        <begin position="3670"/>
        <end position="3728"/>
    </location>
</feature>
<sequence>MNVCCEKSEHKVILFEMLSRLSGLANVVLHELSGDDTDQNMRASLDPELPQESDIEFNDKTQEDVLERLAYAEQLVVELKEIIRQKDNELQQKDEVLQEERKAADNKIKKLKLHAKAKLTSLNKHIEEMKAQGGTALPIEPQPEEQLSKHDKSSTEEELEIERIKLKLQEKEELISSLQTQLTQAQAEQATQFDKSSTEVEEFSMMKQQLQEKEELISTLQTQLSQTQAEQAAQLSSMQQVVREKDARFETQVRLHEDELLQLVTQADVETEMQQKLRVLQRKLEEHEEALLGRAQVVDLLQQELTAAEQRNQILSQQLEQVEAERTTLRNTVETERQASKILMEKMELEVAERKLSFHNLQEELHHLLEQLEQAGQTQAELQSRYTALEQKHKAEMEEKTSHILSLQKTEQELHSACDALKDENSKLLQDKSEQAVHSAQTIQQLEDQLQQKSKEISQILNKSTLQKDETSSQTSFPDVYEGAQVVTEENIAFLQKRVVELENEKEALLLSSRELEELKAENEKLSSKITLLEAQHKTGEADREISEISMVDVTRLNKSSSSAEESRQDVLENTFFQKHKELSVLLLEMKEAQEEIAFLKLQLQGKRADGDPNVLDQKEMKQIESEGIPPVRVKMLLEDTEQHLPPMTNEESSLPAIEKEEQMSVEDPNRTSEEIPLNDNGMELKSTKQGDVDKLPSAVPGTCQCHQDELERLKNQILELEISFHKAEETYEKNLDEKAKEISSLTQVIEEFKKNAEDTNSVYTALSEERDQLLSQVKELSVVTELRAQVQQLEINLAEAERQRRLDYESQTTHHNLLTEQIHSLSIEAKSKDVKIEVLQNELDGVQLQFSEQSTLIKSLESQLQKKESEVLEEAERVRDISNKMEELSQVLSQKELEIAKMDQLLLEKKRDVETLQQTIEEKDQQVTEISFSMTEKMVQLNEEKFSLGVEIKTLKEQLNLLSRAEEAKKEQVEEDKEVVSGLKHTYNELSPAEIISKEELQRELDLVKKESEQRKRKLQAALINRKELLQRVSRLEEELATMKDESGKEIPFTECERREMEEDKESKEESEKCVISKCREIEISLKQTISEKEVELEHLRKDLEEKAAAKEELQAVIKQMNQNLQEKANEIDLLQAEITEHQAIIQKLTTSNKDAGDGDSAAVKEIVSSPPCTGGIEHWKPELEKKILDLEKEKEQLQKKLQEVLTSRKVILKKAQEKERHLREELKQQKDNCNHLQEQFDKQSKENENIGYQLRQLQIQIRESVERKLPDTDQQNPDSPALGLEEPLFKAIEQQPAPPIPESNLFPDWPHPEDVNALQDNTSIAQIKAQLKDIEAEKEELELRVSSTTSELTKKSEEVFQLQEQINKQDFEIQSLKIASHEAEARAESLRQKLESSQLEIAGLECLRELQPELDELQKLISKKEEEVRSLSGQLGKKEEALTKVQTEMIEQEDLIKALHTQLEMQAKEHDEKIKHLQVELCEMKQKPEEIGEESKAKQQIQRKLQAALISRKEALKENKGLQEELSLARDTIEHLTKSLANVENQVSAQNKEKDIFLEKLALLQEERDKLITEVDRSLMENQSLSGSCESLKFALEGLTEDKENLVKEIESLKCSKIAESTEWQDKHKELQKEYEILLQSYENVSNEAERIQHVVETVRQEKQELYGKLRSTEANKKEMEKQLQEAQQEMEDMKEKMRKFAKSKQQKILELEEENDRLRGEEELEKVKTEYKTLSKEFEALMTEKDSLSVEVQDLKHQIEGNISKQASLEAIEKHDNQMHITEEATQPVPEEANEQDSLSMSTKPEYSESILPETSAKPDIGENVSSHDEINNYLQQIDQLKERIADLEEEKQKEKEFSQNLDNEKNALLSQISAKDGELKMLQEEVTKINLLNQQIQEELVRVTKLKETAEEEKDDLEERLMNQLAELNGSIGNYYQDVTDAQIKNELLESEMQNLKKCVSELEEEKQQLVKEKTQVESEIRKEYLEKIQGAQKGPSNKNHAKELQELLKEKQQEVKQLQKDCIRYQEKISALERTVKALEFVQTESQKDLEITKENLAQASEHRKKAETELASFKVLLDDTQSEAARVLADNLKLKKELQSSKELVKSQMKQKDEDLERRLEQVEEKHLKEEKNMQEKLDALRREKVYLEETFGEIQITLDKKDKEVKQLQENLDSTVAQLAAFTKSMSSLQDDRDRVIDEAKKWERKFSDAIQTKEEEIRLREENCSVLKDQLRQMSIHMEELKISISRLEHDKQIWESKAQTEVQLQQKVCDTLQGENKELLSQLEETQHLYHNSQNELAKLESELRSLRDRSTDLNNSLEKCKENKENLEGIIKQQEADIQNCKFSYEQLETDLQASRQLTSKLHEEINIKEQKIISLLSAKEQAIQVAVAELHQQHDKEIKELENLLSQEEEENIVLEEENKKAVDKTNRLIETLKSIKKENMQQKAQLNSFVKSMSSLQDDRDRIVGDYQQLEERHLSVILEKDQLIQEAAAENNKLKEEIRCLRSHMDDLNSENAKLDAELIQYREDLNQVISRKDYQQKQLLEAQLQQNKELKSEYTKLEEKLKESEEAKENLQRSSTALQEEKQGLSKEIESLKVSVSQLKRQLAALQEEGTLGLFQAQLKVKEEEVQRLGTTLSFSQKKITELEEELVHVQMEAAKKVDEIEDKMKKELKHLHHDAGIMRNETETAEERVAELARDLVEMEQKLLMVTKENQDLTAQIQSFGRSMGSLQNSRDHANEELDELKRKYDVSLKELAQLKEERGLLSREREVLVSKAAFPVNSTEDNSLPHLEKLNQQLLSKNEQLLHLSSQLEDSYNQVQSFSKAMASLQNERDHLLNELEKFRKSEEGKQRSMAQPATSPPEVQSLKKAMSSLQNDRDRLLKELKNLQQQYLQINQEITELRPLKAQLQEYQDKTKTFQIMQEELRQENLSWQHELHQLRMEKSSWEVHERRMKEQYFMAISDKDQQISHLQNLMRELRSSSQTEALKVQYQRQASPEISSSLDGSQNLVYETELLRTQLNDSLKEIHQKELRIQQLNSKFSQLLEEKNTLSVQLCDTSQSLRENQQHYSDLFNHCAVLEKQVQELQAGPLNIDVAPGAPQEKNGAHRDSDPEERRQPQLSSEVQQQLCNRKQEVNELRKLLEEERDQRVAAETALSVAEEQIRRLEHSEWDSARTPIIGSCGTQEQALLIDLTGNSCRRSRSGAGWKRVLRSLCHSRTRVPLLAAIYFLMMWKSVVGHDVSVSLETQGDDWDTDPDFVNDISEKEQRWGAKTIEGSGRTEHINIHQLRNKVSEEHDILKKKEMESGPKASHGYGGRFGVERDRMDKSALGHEYVAEVEKHSSQTDAARGFGGKYGVEKDRADKYEIGYLYSTPSGVGLEFPSLIDYSRGFGGRYGIEKDKRDKAALGYDYKGETEKHESQRDYAKGFGGQYGIQKDRVDKSAVGFNEMEAPTTAYKKTTPIEATSSGARGLKEKFESMAEEKKKQEEEEKAKQMARQQQERKTLVKMNYEAQQPAATVEEPVVSAPLPKKISSAAWPPAGNCPSSDPEPLRTSREHPVPSLPSRQNPQEDDEEPPALPPRTLEGLQLEEEPVYEAAPEPEPKPEPEPENDYEDVGHMDRYEQDNEPEGDYEDVLEPEEPSFPSTLAGSSGCPAGAGTGISAVALYDYQGEGSDEISFDPDDIITDIEMVDEGWWRGRCHGHFGLFPANYVNLLQ</sequence>
<evidence type="ECO:0000256" key="3">
    <source>
        <dbReference type="ARBA" id="ARBA00022553"/>
    </source>
</evidence>
<evidence type="ECO:0000256" key="11">
    <source>
        <dbReference type="PROSITE-ProRule" id="PRU00192"/>
    </source>
</evidence>
<accession>L5L4W3</accession>
<dbReference type="GO" id="GO:0005793">
    <property type="term" value="C:endoplasmic reticulum-Golgi intermediate compartment"/>
    <property type="evidence" value="ECO:0007669"/>
    <property type="project" value="TreeGrafter"/>
</dbReference>
<evidence type="ECO:0000313" key="15">
    <source>
        <dbReference type="EMBL" id="ELK18078.1"/>
    </source>
</evidence>
<keyword evidence="2 11" id="KW-0728">SH3 domain</keyword>
<feature type="coiled-coil region" evidence="12">
    <location>
        <begin position="3033"/>
        <end position="3067"/>
    </location>
</feature>
<dbReference type="SUPFAM" id="SSF50044">
    <property type="entry name" value="SH3-domain"/>
    <property type="match status" value="1"/>
</dbReference>
<feature type="coiled-coil region" evidence="12">
    <location>
        <begin position="1088"/>
        <end position="1153"/>
    </location>
</feature>
<evidence type="ECO:0000313" key="16">
    <source>
        <dbReference type="Proteomes" id="UP000010552"/>
    </source>
</evidence>
<feature type="compositionally biased region" description="Acidic residues" evidence="13">
    <location>
        <begin position="3637"/>
        <end position="3652"/>
    </location>
</feature>
<feature type="compositionally biased region" description="Basic and acidic residues" evidence="13">
    <location>
        <begin position="3562"/>
        <end position="3571"/>
    </location>
</feature>
<feature type="compositionally biased region" description="Basic and acidic residues" evidence="13">
    <location>
        <begin position="146"/>
        <end position="156"/>
    </location>
</feature>
<evidence type="ECO:0000256" key="7">
    <source>
        <dbReference type="ARBA" id="ARBA00056814"/>
    </source>
</evidence>
<name>L5L4W3_PTEAL</name>
<keyword evidence="16" id="KW-1185">Reference proteome</keyword>
<dbReference type="InterPro" id="IPR001452">
    <property type="entry name" value="SH3_domain"/>
</dbReference>
<dbReference type="InParanoid" id="L5L4W3"/>
<feature type="compositionally biased region" description="Basic and acidic residues" evidence="13">
    <location>
        <begin position="3489"/>
        <end position="3517"/>
    </location>
</feature>
<dbReference type="Pfam" id="PF02218">
    <property type="entry name" value="HS1_rep"/>
    <property type="match status" value="3"/>
</dbReference>
<keyword evidence="4" id="KW-0677">Repeat</keyword>
<dbReference type="GO" id="GO:0045944">
    <property type="term" value="P:positive regulation of transcription by RNA polymerase II"/>
    <property type="evidence" value="ECO:0007669"/>
    <property type="project" value="UniProtKB-ARBA"/>
</dbReference>
<feature type="coiled-coil region" evidence="12">
    <location>
        <begin position="583"/>
        <end position="610"/>
    </location>
</feature>
<dbReference type="PANTHER" id="PTHR18887">
    <property type="entry name" value="GOLGI-ASSOCIATED PROTEIN GCP360-RELATED"/>
    <property type="match status" value="1"/>
</dbReference>
<dbReference type="Gene3D" id="1.10.287.1490">
    <property type="match status" value="1"/>
</dbReference>
<feature type="coiled-coil region" evidence="12">
    <location>
        <begin position="270"/>
        <end position="536"/>
    </location>
</feature>
<dbReference type="GO" id="GO:0005801">
    <property type="term" value="C:cis-Golgi network"/>
    <property type="evidence" value="ECO:0007669"/>
    <property type="project" value="TreeGrafter"/>
</dbReference>
<feature type="region of interest" description="Disordered" evidence="13">
    <location>
        <begin position="3106"/>
        <end position="3139"/>
    </location>
</feature>
<feature type="compositionally biased region" description="Basic and acidic residues" evidence="13">
    <location>
        <begin position="3117"/>
        <end position="3130"/>
    </location>
</feature>
<keyword evidence="5" id="KW-0007">Acetylation</keyword>
<dbReference type="GO" id="GO:0005634">
    <property type="term" value="C:nucleus"/>
    <property type="evidence" value="ECO:0007669"/>
    <property type="project" value="UniProtKB-ARBA"/>
</dbReference>
<dbReference type="PROSITE" id="PS51090">
    <property type="entry name" value="CORTACTIN"/>
    <property type="match status" value="4"/>
</dbReference>
<feature type="region of interest" description="Disordered" evidence="13">
    <location>
        <begin position="2857"/>
        <end position="2877"/>
    </location>
</feature>
<dbReference type="CDD" id="cd12073">
    <property type="entry name" value="SH3_HS1"/>
    <property type="match status" value="1"/>
</dbReference>
<feature type="coiled-coil region" evidence="12">
    <location>
        <begin position="1182"/>
        <end position="1248"/>
    </location>
</feature>
<evidence type="ECO:0000256" key="1">
    <source>
        <dbReference type="ARBA" id="ARBA00004173"/>
    </source>
</evidence>
<dbReference type="Pfam" id="PF00018">
    <property type="entry name" value="SH3_1"/>
    <property type="match status" value="1"/>
</dbReference>
<dbReference type="SMART" id="SM00326">
    <property type="entry name" value="SH3"/>
    <property type="match status" value="1"/>
</dbReference>
<dbReference type="FunFam" id="2.30.30.40:FF:000139">
    <property type="entry name" value="Hematopoietic cell-specific Lyn substrate 1"/>
    <property type="match status" value="1"/>
</dbReference>
<dbReference type="STRING" id="9402.L5L4W3"/>
<evidence type="ECO:0000256" key="9">
    <source>
        <dbReference type="ARBA" id="ARBA00080417"/>
    </source>
</evidence>
<dbReference type="Proteomes" id="UP000010552">
    <property type="component" value="Unassembled WGS sequence"/>
</dbReference>
<evidence type="ECO:0000256" key="13">
    <source>
        <dbReference type="SAM" id="MobiDB-lite"/>
    </source>
</evidence>
<dbReference type="GO" id="GO:0016020">
    <property type="term" value="C:membrane"/>
    <property type="evidence" value="ECO:0007669"/>
    <property type="project" value="TreeGrafter"/>
</dbReference>
<dbReference type="PROSITE" id="PS50002">
    <property type="entry name" value="SH3"/>
    <property type="match status" value="1"/>
</dbReference>
<evidence type="ECO:0000256" key="5">
    <source>
        <dbReference type="ARBA" id="ARBA00022990"/>
    </source>
</evidence>
<dbReference type="GO" id="GO:0030854">
    <property type="term" value="P:positive regulation of granulocyte differentiation"/>
    <property type="evidence" value="ECO:0007669"/>
    <property type="project" value="UniProtKB-ARBA"/>
</dbReference>
<feature type="coiled-coil region" evidence="12">
    <location>
        <begin position="1326"/>
        <end position="1761"/>
    </location>
</feature>